<feature type="region of interest" description="Disordered" evidence="9">
    <location>
        <begin position="734"/>
        <end position="803"/>
    </location>
</feature>
<evidence type="ECO:0000256" key="6">
    <source>
        <dbReference type="ARBA" id="ARBA00022839"/>
    </source>
</evidence>
<evidence type="ECO:0000313" key="12">
    <source>
        <dbReference type="Proteomes" id="UP001210231"/>
    </source>
</evidence>
<dbReference type="NCBIfam" id="TIGR00358">
    <property type="entry name" value="3_prime_RNase"/>
    <property type="match status" value="1"/>
</dbReference>
<dbReference type="InterPro" id="IPR001900">
    <property type="entry name" value="RNase_II/R"/>
</dbReference>
<dbReference type="InterPro" id="IPR003029">
    <property type="entry name" value="S1_domain"/>
</dbReference>
<feature type="domain" description="S1 motif" evidence="10">
    <location>
        <begin position="584"/>
        <end position="666"/>
    </location>
</feature>
<dbReference type="Pfam" id="PF08206">
    <property type="entry name" value="OB_RNB"/>
    <property type="match status" value="1"/>
</dbReference>
<comment type="similarity">
    <text evidence="8">Belongs to the RNR ribonuclease family. RNase R subfamily.</text>
</comment>
<dbReference type="InterPro" id="IPR011805">
    <property type="entry name" value="RNase_R"/>
</dbReference>
<keyword evidence="5 8" id="KW-0378">Hydrolase</keyword>
<dbReference type="Gene3D" id="2.40.50.140">
    <property type="entry name" value="Nucleic acid-binding proteins"/>
    <property type="match status" value="2"/>
</dbReference>
<keyword evidence="3 8" id="KW-0963">Cytoplasm</keyword>
<dbReference type="SMART" id="SM00357">
    <property type="entry name" value="CSP"/>
    <property type="match status" value="1"/>
</dbReference>
<keyword evidence="7 8" id="KW-0694">RNA-binding</keyword>
<evidence type="ECO:0000256" key="8">
    <source>
        <dbReference type="HAMAP-Rule" id="MF_01895"/>
    </source>
</evidence>
<comment type="caution">
    <text evidence="11">The sequence shown here is derived from an EMBL/GenBank/DDBJ whole genome shotgun (WGS) entry which is preliminary data.</text>
</comment>
<dbReference type="SMART" id="SM00955">
    <property type="entry name" value="RNB"/>
    <property type="match status" value="1"/>
</dbReference>
<dbReference type="PANTHER" id="PTHR23355:SF9">
    <property type="entry name" value="DIS3-LIKE EXONUCLEASE 2"/>
    <property type="match status" value="1"/>
</dbReference>
<dbReference type="NCBIfam" id="TIGR02063">
    <property type="entry name" value="RNase_R"/>
    <property type="match status" value="1"/>
</dbReference>
<organism evidence="11 12">
    <name type="scientific">Polluticaenibacter yanchengensis</name>
    <dbReference type="NCBI Taxonomy" id="3014562"/>
    <lineage>
        <taxon>Bacteria</taxon>
        <taxon>Pseudomonadati</taxon>
        <taxon>Bacteroidota</taxon>
        <taxon>Chitinophagia</taxon>
        <taxon>Chitinophagales</taxon>
        <taxon>Chitinophagaceae</taxon>
        <taxon>Polluticaenibacter</taxon>
    </lineage>
</organism>
<sequence>MARKNSNKKSKYIPRPHHSSSKNGNSASYKVEGVIDITRSGIGYIIMNDGKGDVLIRPNDFNHALHGDTVRVKITRDSLGDRKREGVVLDILSRKQAEFIGTILGHPKRWIFMPDSDRPMPQFELYNVPVDENISNGSKIIARFESWGRGDKRPSATYVSRLSPEDMGDFAMRQLLTDKGFPLKFSNEAMADANSFSEEITEEELKKRKDFRGTLTFTIDPVDAKDFDDAISFKEIRKGLYEIGVHIADVSHFVIPGTTLDKEAYERATSVYLPDRVNPMLPEKISNELCSLRPDEDKYAFSTVFEINAKFEIKKKWIGRTVIRSDRRFTYEEAQEIIETGTGDHSAEILLLDKIAKHYRGIRFKNGAINFSSQEVRFKLDEKGKPVGIVVKESKDAHKLIEEFMLLANRTVAEKVKEIGEKRGKPVPFPYRVHDTPDEDKLIPFAALARKFGYTFSLTDPDKIAESFNEMLKQAHGTPQQHLLEQLGIRTMAKAVYTSENIGHYGLGFEDYCHFTSPIRRYPDVMVHRIMQQIIDGTLDSKGNKEGNMEGRCKHCSERERAAMECERSANKYKQVEYMLDYVGDEFDAVVTGVSGFGFWAETVDTKCEGLISIRDLSFVDDFRLIESDYTLVGIHSGIKFRIGDPVRIKVVDANLERRQLDYQWIREPKRQSNGDQEMMTVPAAEKTVTNEKKLKSTKKVPAAAEIKPEEVVKAKTTVKKAVVQKMEEAVVAPKTARPKTKAAKANKPAKGETTPNAVEVTNKTKGKVAKDGTVTPVKPKEKSKKSIPDSAPIPPKVKRKLK</sequence>
<dbReference type="HAMAP" id="MF_01895">
    <property type="entry name" value="RNase_R"/>
    <property type="match status" value="1"/>
</dbReference>
<dbReference type="EMBL" id="JAQGEF010000023">
    <property type="protein sequence ID" value="MDA3616116.1"/>
    <property type="molecule type" value="Genomic_DNA"/>
</dbReference>
<dbReference type="PROSITE" id="PS50126">
    <property type="entry name" value="S1"/>
    <property type="match status" value="1"/>
</dbReference>
<evidence type="ECO:0000256" key="1">
    <source>
        <dbReference type="ARBA" id="ARBA00001849"/>
    </source>
</evidence>
<feature type="region of interest" description="Disordered" evidence="9">
    <location>
        <begin position="1"/>
        <end position="27"/>
    </location>
</feature>
<evidence type="ECO:0000313" key="11">
    <source>
        <dbReference type="EMBL" id="MDA3616116.1"/>
    </source>
</evidence>
<dbReference type="InterPro" id="IPR013223">
    <property type="entry name" value="RNase_B_OB_dom"/>
</dbReference>
<reference evidence="11 12" key="1">
    <citation type="submission" date="2022-12" db="EMBL/GenBank/DDBJ databases">
        <title>Chitinophagaceae gen. sp. nov., a new member of the family Chitinophagaceae, isolated from soil in a chemical factory.</title>
        <authorList>
            <person name="Ke Z."/>
        </authorList>
    </citation>
    <scope>NUCLEOTIDE SEQUENCE [LARGE SCALE GENOMIC DNA]</scope>
    <source>
        <strain evidence="11 12">LY-5</strain>
    </source>
</reference>
<feature type="compositionally biased region" description="Polar residues" evidence="9">
    <location>
        <begin position="754"/>
        <end position="764"/>
    </location>
</feature>
<evidence type="ECO:0000256" key="4">
    <source>
        <dbReference type="ARBA" id="ARBA00022722"/>
    </source>
</evidence>
<dbReference type="Proteomes" id="UP001210231">
    <property type="component" value="Unassembled WGS sequence"/>
</dbReference>
<gene>
    <name evidence="8 11" type="primary">rnr</name>
    <name evidence="11" type="ORF">O3P16_14970</name>
</gene>
<dbReference type="SUPFAM" id="SSF50249">
    <property type="entry name" value="Nucleic acid-binding proteins"/>
    <property type="match status" value="4"/>
</dbReference>
<dbReference type="InterPro" id="IPR050180">
    <property type="entry name" value="RNR_Ribonuclease"/>
</dbReference>
<feature type="compositionally biased region" description="Basic residues" evidence="9">
    <location>
        <begin position="1"/>
        <end position="20"/>
    </location>
</feature>
<proteinExistence type="inferred from homology"/>
<keyword evidence="12" id="KW-1185">Reference proteome</keyword>
<evidence type="ECO:0000256" key="2">
    <source>
        <dbReference type="ARBA" id="ARBA00004496"/>
    </source>
</evidence>
<name>A0ABT4UMN8_9BACT</name>
<keyword evidence="4 8" id="KW-0540">Nuclease</keyword>
<dbReference type="EC" id="3.1.13.1" evidence="8"/>
<comment type="catalytic activity">
    <reaction evidence="1 8">
        <text>Exonucleolytic cleavage in the 3'- to 5'-direction to yield nucleoside 5'-phosphates.</text>
        <dbReference type="EC" id="3.1.13.1"/>
    </reaction>
</comment>
<dbReference type="RefSeq" id="WP_407032446.1">
    <property type="nucleotide sequence ID" value="NZ_JAQGEF010000023.1"/>
</dbReference>
<dbReference type="PANTHER" id="PTHR23355">
    <property type="entry name" value="RIBONUCLEASE"/>
    <property type="match status" value="1"/>
</dbReference>
<accession>A0ABT4UMN8</accession>
<feature type="compositionally biased region" description="Basic and acidic residues" evidence="9">
    <location>
        <begin position="779"/>
        <end position="788"/>
    </location>
</feature>
<dbReference type="CDD" id="cd04471">
    <property type="entry name" value="S1_RNase_R"/>
    <property type="match status" value="1"/>
</dbReference>
<evidence type="ECO:0000256" key="9">
    <source>
        <dbReference type="SAM" id="MobiDB-lite"/>
    </source>
</evidence>
<comment type="subcellular location">
    <subcellularLocation>
        <location evidence="2 8">Cytoplasm</location>
    </subcellularLocation>
</comment>
<evidence type="ECO:0000256" key="3">
    <source>
        <dbReference type="ARBA" id="ARBA00022490"/>
    </source>
</evidence>
<evidence type="ECO:0000259" key="10">
    <source>
        <dbReference type="PROSITE" id="PS50126"/>
    </source>
</evidence>
<protein>
    <recommendedName>
        <fullName evidence="8">Ribonuclease R</fullName>
        <shortName evidence="8">RNase R</shortName>
        <ecNumber evidence="8">3.1.13.1</ecNumber>
    </recommendedName>
</protein>
<keyword evidence="6 8" id="KW-0269">Exonuclease</keyword>
<dbReference type="InterPro" id="IPR004476">
    <property type="entry name" value="RNase_II/RNase_R"/>
</dbReference>
<evidence type="ECO:0000256" key="7">
    <source>
        <dbReference type="ARBA" id="ARBA00022884"/>
    </source>
</evidence>
<evidence type="ECO:0000256" key="5">
    <source>
        <dbReference type="ARBA" id="ARBA00022801"/>
    </source>
</evidence>
<dbReference type="Pfam" id="PF00773">
    <property type="entry name" value="RNB"/>
    <property type="match status" value="1"/>
</dbReference>
<dbReference type="InterPro" id="IPR011129">
    <property type="entry name" value="CSD"/>
</dbReference>
<dbReference type="InterPro" id="IPR012340">
    <property type="entry name" value="NA-bd_OB-fold"/>
</dbReference>
<dbReference type="SMART" id="SM00316">
    <property type="entry name" value="S1"/>
    <property type="match status" value="1"/>
</dbReference>
<comment type="function">
    <text evidence="8">3'-5' exoribonuclease that releases 5'-nucleoside monophosphates and is involved in maturation of structured RNAs.</text>
</comment>